<organism evidence="1 2">
    <name type="scientific">Bacillus capparidis</name>
    <dbReference type="NCBI Taxonomy" id="1840411"/>
    <lineage>
        <taxon>Bacteria</taxon>
        <taxon>Bacillati</taxon>
        <taxon>Bacillota</taxon>
        <taxon>Bacilli</taxon>
        <taxon>Bacillales</taxon>
        <taxon>Bacillaceae</taxon>
        <taxon>Bacillus</taxon>
    </lineage>
</organism>
<sequence length="58" mass="6738">MEIRMESFDYLIEQAEKVVNVENERYYQALIDITRNPSIQSANQMYKVALKALAGDPE</sequence>
<dbReference type="RefSeq" id="WP_158320287.1">
    <property type="nucleotide sequence ID" value="NZ_JAFDST010000001.1"/>
</dbReference>
<evidence type="ECO:0000313" key="2">
    <source>
        <dbReference type="Proteomes" id="UP000674416"/>
    </source>
</evidence>
<comment type="caution">
    <text evidence="1">The sequence shown here is derived from an EMBL/GenBank/DDBJ whole genome shotgun (WGS) entry which is preliminary data.</text>
</comment>
<protein>
    <submittedName>
        <fullName evidence="1">Uncharacterized protein</fullName>
    </submittedName>
</protein>
<accession>A0ABS4CQH1</accession>
<proteinExistence type="predicted"/>
<reference evidence="1 2" key="1">
    <citation type="submission" date="2021-01" db="EMBL/GenBank/DDBJ databases">
        <title>Genomic Encyclopedia of Type Strains, Phase IV (KMG-IV): sequencing the most valuable type-strain genomes for metagenomic binning, comparative biology and taxonomic classification.</title>
        <authorList>
            <person name="Goeker M."/>
        </authorList>
    </citation>
    <scope>NUCLEOTIDE SEQUENCE [LARGE SCALE GENOMIC DNA]</scope>
    <source>
        <strain evidence="1 2">DSM 103394</strain>
    </source>
</reference>
<dbReference type="EMBL" id="JAFDST010000001">
    <property type="protein sequence ID" value="MBP1079688.1"/>
    <property type="molecule type" value="Genomic_DNA"/>
</dbReference>
<keyword evidence="2" id="KW-1185">Reference proteome</keyword>
<gene>
    <name evidence="1" type="ORF">JOC74_000176</name>
</gene>
<evidence type="ECO:0000313" key="1">
    <source>
        <dbReference type="EMBL" id="MBP1079688.1"/>
    </source>
</evidence>
<dbReference type="Proteomes" id="UP000674416">
    <property type="component" value="Unassembled WGS sequence"/>
</dbReference>
<name>A0ABS4CQH1_9BACI</name>